<evidence type="ECO:0000256" key="8">
    <source>
        <dbReference type="RuleBase" id="RU367011"/>
    </source>
</evidence>
<keyword evidence="10" id="KW-0812">Transmembrane</keyword>
<dbReference type="GO" id="GO:0016757">
    <property type="term" value="F:glycosyltransferase activity"/>
    <property type="evidence" value="ECO:0007669"/>
    <property type="project" value="InterPro"/>
</dbReference>
<feature type="region of interest" description="Disordered" evidence="9">
    <location>
        <begin position="1024"/>
        <end position="1050"/>
    </location>
</feature>
<sequence length="1761" mass="197118">MPALCECVSRKGLGAQLALAAVMLPARGLLFATTLLLAVVASHADDVRRLQTYGGCPTWVPTPYSSEPSPFGWPLSPNDWSFADMPYWPKKYLACAGKRQSPIDIPLNSPSCGIDRISDQDGILKTATGYTAQGSVQPPEVRVSSYMRTVHAEGNYGDLRLRGESGEAKDYEAISVHLTAPSMHKVDGKHMAAELMVLHKPKGAPNMLKDGVILSMMFDDTNGTESDIFSQFGFSSEGIASPAKSWTASHYINLAEALSSSLEGPSYKYDGSVPVPPCTETVKYFVLGKAQPILTSQAKSLEAVLSCWAGGINKRGPIPSPFLGQCRAVQMNTLNVGSPHWEATCQAAVANGTSFRSGTCWDYGMSQEKMNSCVKSPVDMSASKASTTGSELPQWNFKTIKHVRVMPSNYSVDAIPLEAGVAGPLPNFGTILVLGYKYMVRKIRIKPVSSHTYNGLYHAGELIIECLVFGDEVATTVRETADFLGEQHHARRLQETEDELHRLYISVPIKLGVESPLLRELGLPFQAYKDSIKDMHHYHIETAVNLEAGIYGALNGNYLFYSGGMVQPGCPKWGVRWIMFETPITASLAQLNYLVLPVSGYDSVRLYPPTFAPQDYSKNVFLNALPDWALSLHVNCDDPEHWTYDDVHCWDVAYPTCRTGRKQSPINILPQEVQFEGNSRFLSRVDWKPVKDLRVENNGHSLIVTSDMLGYIKLIGDDGFPEFYDIAQFHLHMPSEHMINGRQFAAELHVVHTRQRAIGQEKNTYDSFPLTVLGFMFDITDTESHFLKQFYLGEEAIRNQSYKTAKQPIDLMRSLGPALDGDFYRYDGSFTTPDCHEQIKWFVFDHIFPMSLAQWETFKKEFPFAHANRPVNKLKDHRLVKNDFEEGTPVQYDFFLGRHEGRNRYFPGEGWILVPCLAIIVLMCLIMLSVFVREGRFHIKEPFLRKLYPRRFSKCCIVSVREYSEVEADGPPKVAQVGGGSWRGALLVTMFLDGMMSQIGISTQGSLDALRRQLGPGVDPLYDYSTKQDSHRPRHVEKKEQEGTKESTGIEQLRRTLREVVGIHTTAEEQDPQQAEEDEDLDAKVPAGQLRALREQKRPMSSFVSTSREYVNSLAIENRFRAPPPGSYRPMTHLCAPRVKTPVFTNGEPTQSRKRLLMEREVRKLQAAGKPYEHLLQGVTSVELRDEPPERMRRAVTTPSLDRYPPRPDLLKSAGINFNDSTFTDGVLDGDCSTSMILRTPEWDFAKLSAAKHKDPETYFQPGQYKPNLDAVRPKLETKNIPFGKLPARKPLKESVGRFEVDGREGDHLPDRSLARSCPVLATRPRLHSPDLSKYSERPMCNDAIHFQVVNRIESSKPLKMVKDATLSTVSYLTGNCPAVDAVGEVTLCLGAEANDSANHEVWDQAAWVTKHVLMRSIDDAFEVKKLAQARFTYPAAAGFGNWQVRVSPSSPDLARSGWYLPPTTEDLLQDCAENVEGEAVFFRGFFFKKFQYGHVLHDLLPVLVWMSTSHPEARIVLELDTQKNIQKFLAWFDPELYQRTSFVQSEQVVCASSLWVVVPKAPSPHGLRIPALFNHLRRHIAHVQPTYNATRVVYTLRMSSTAGHGRLLTTEHSQEVVQIAKDALSRHGMSSEIVVFNGTSDGKKAASYEEQHRLFSSAILVFGPHGTAFSNILWMPCAIHTAVIEFICGAHSLKVRGCDLPDGSVRLATYFSLEGSISWVKYFHVMTQGVSDEVSNYMQVDLAGFRQALDAALDHVQRKP</sequence>
<dbReference type="GO" id="GO:0008270">
    <property type="term" value="F:zinc ion binding"/>
    <property type="evidence" value="ECO:0007669"/>
    <property type="project" value="UniProtKB-UniRule"/>
</dbReference>
<feature type="domain" description="Alpha-carbonic anhydrase" evidence="11">
    <location>
        <begin position="78"/>
        <end position="340"/>
    </location>
</feature>
<dbReference type="SUPFAM" id="SSF51069">
    <property type="entry name" value="Carbonic anhydrase"/>
    <property type="match status" value="3"/>
</dbReference>
<evidence type="ECO:0000256" key="6">
    <source>
        <dbReference type="ARBA" id="ARBA00023239"/>
    </source>
</evidence>
<feature type="domain" description="Alpha-carbonic anhydrase" evidence="11">
    <location>
        <begin position="640"/>
        <end position="884"/>
    </location>
</feature>
<feature type="compositionally biased region" description="Basic and acidic residues" evidence="9">
    <location>
        <begin position="1026"/>
        <end position="1045"/>
    </location>
</feature>
<dbReference type="SMART" id="SM01057">
    <property type="entry name" value="Carb_anhydrase"/>
    <property type="match status" value="1"/>
</dbReference>
<comment type="function">
    <text evidence="1 8">Reversible hydration of carbon dioxide.</text>
</comment>
<keyword evidence="10" id="KW-0472">Membrane</keyword>
<comment type="catalytic activity">
    <reaction evidence="7 8">
        <text>hydrogencarbonate + H(+) = CO2 + H2O</text>
        <dbReference type="Rhea" id="RHEA:10748"/>
        <dbReference type="ChEBI" id="CHEBI:15377"/>
        <dbReference type="ChEBI" id="CHEBI:15378"/>
        <dbReference type="ChEBI" id="CHEBI:16526"/>
        <dbReference type="ChEBI" id="CHEBI:17544"/>
        <dbReference type="EC" id="4.2.1.1"/>
    </reaction>
</comment>
<evidence type="ECO:0000256" key="3">
    <source>
        <dbReference type="ARBA" id="ARBA00012925"/>
    </source>
</evidence>
<accession>A0A1Q9E642</accession>
<proteinExistence type="inferred from homology"/>
<evidence type="ECO:0000256" key="5">
    <source>
        <dbReference type="ARBA" id="ARBA00022833"/>
    </source>
</evidence>
<evidence type="ECO:0000313" key="13">
    <source>
        <dbReference type="Proteomes" id="UP000186817"/>
    </source>
</evidence>
<keyword evidence="6 8" id="KW-0456">Lyase</keyword>
<evidence type="ECO:0000256" key="7">
    <source>
        <dbReference type="ARBA" id="ARBA00048348"/>
    </source>
</evidence>
<organism evidence="12 13">
    <name type="scientific">Symbiodinium microadriaticum</name>
    <name type="common">Dinoflagellate</name>
    <name type="synonym">Zooxanthella microadriatica</name>
    <dbReference type="NCBI Taxonomy" id="2951"/>
    <lineage>
        <taxon>Eukaryota</taxon>
        <taxon>Sar</taxon>
        <taxon>Alveolata</taxon>
        <taxon>Dinophyceae</taxon>
        <taxon>Suessiales</taxon>
        <taxon>Symbiodiniaceae</taxon>
        <taxon>Symbiodinium</taxon>
    </lineage>
</organism>
<dbReference type="PROSITE" id="PS00162">
    <property type="entry name" value="ALPHA_CA_1"/>
    <property type="match status" value="1"/>
</dbReference>
<comment type="caution">
    <text evidence="12">The sequence shown here is derived from an EMBL/GenBank/DDBJ whole genome shotgun (WGS) entry which is preliminary data.</text>
</comment>
<evidence type="ECO:0000256" key="9">
    <source>
        <dbReference type="SAM" id="MobiDB-lite"/>
    </source>
</evidence>
<dbReference type="InterPro" id="IPR049625">
    <property type="entry name" value="Glyco_transf_61_cat"/>
</dbReference>
<dbReference type="EMBL" id="LSRX01000251">
    <property type="protein sequence ID" value="OLQ02879.1"/>
    <property type="molecule type" value="Genomic_DNA"/>
</dbReference>
<dbReference type="Proteomes" id="UP000186817">
    <property type="component" value="Unassembled WGS sequence"/>
</dbReference>
<evidence type="ECO:0000256" key="2">
    <source>
        <dbReference type="ARBA" id="ARBA00010718"/>
    </source>
</evidence>
<dbReference type="OrthoDB" id="5986706at2759"/>
<dbReference type="Pfam" id="PF00194">
    <property type="entry name" value="Carb_anhydrase"/>
    <property type="match status" value="2"/>
</dbReference>
<dbReference type="InterPro" id="IPR036398">
    <property type="entry name" value="CA_dom_sf"/>
</dbReference>
<reference evidence="12 13" key="1">
    <citation type="submission" date="2016-02" db="EMBL/GenBank/DDBJ databases">
        <title>Genome analysis of coral dinoflagellate symbionts highlights evolutionary adaptations to a symbiotic lifestyle.</title>
        <authorList>
            <person name="Aranda M."/>
            <person name="Li Y."/>
            <person name="Liew Y.J."/>
            <person name="Baumgarten S."/>
            <person name="Simakov O."/>
            <person name="Wilson M."/>
            <person name="Piel J."/>
            <person name="Ashoor H."/>
            <person name="Bougouffa S."/>
            <person name="Bajic V.B."/>
            <person name="Ryu T."/>
            <person name="Ravasi T."/>
            <person name="Bayer T."/>
            <person name="Micklem G."/>
            <person name="Kim H."/>
            <person name="Bhak J."/>
            <person name="Lajeunesse T.C."/>
            <person name="Voolstra C.R."/>
        </authorList>
    </citation>
    <scope>NUCLEOTIDE SEQUENCE [LARGE SCALE GENOMIC DNA]</scope>
    <source>
        <strain evidence="12 13">CCMP2467</strain>
    </source>
</reference>
<name>A0A1Q9E642_SYMMI</name>
<evidence type="ECO:0000256" key="1">
    <source>
        <dbReference type="ARBA" id="ARBA00002904"/>
    </source>
</evidence>
<dbReference type="InterPro" id="IPR001148">
    <property type="entry name" value="CA_dom"/>
</dbReference>
<keyword evidence="5 8" id="KW-0862">Zinc</keyword>
<protein>
    <recommendedName>
        <fullName evidence="3 8">Carbonic anhydrase</fullName>
        <ecNumber evidence="3 8">4.2.1.1</ecNumber>
    </recommendedName>
</protein>
<dbReference type="EC" id="4.2.1.1" evidence="3 8"/>
<keyword evidence="13" id="KW-1185">Reference proteome</keyword>
<evidence type="ECO:0000256" key="10">
    <source>
        <dbReference type="SAM" id="Phobius"/>
    </source>
</evidence>
<feature type="transmembrane region" description="Helical" evidence="10">
    <location>
        <begin position="911"/>
        <end position="932"/>
    </location>
</feature>
<keyword evidence="4 8" id="KW-0479">Metal-binding</keyword>
<dbReference type="InterPro" id="IPR018338">
    <property type="entry name" value="Carbonic_anhydrase_a-class_CS"/>
</dbReference>
<comment type="cofactor">
    <cofactor evidence="8">
        <name>Zn(2+)</name>
        <dbReference type="ChEBI" id="CHEBI:29105"/>
    </cofactor>
</comment>
<dbReference type="PANTHER" id="PTHR18952:SF265">
    <property type="entry name" value="CARBONIC ANHYDRASE"/>
    <property type="match status" value="1"/>
</dbReference>
<dbReference type="PROSITE" id="PS51144">
    <property type="entry name" value="ALPHA_CA_2"/>
    <property type="match status" value="2"/>
</dbReference>
<dbReference type="InterPro" id="IPR023561">
    <property type="entry name" value="Carbonic_anhydrase_a-class"/>
</dbReference>
<dbReference type="Gene3D" id="3.10.200.10">
    <property type="entry name" value="Alpha carbonic anhydrase"/>
    <property type="match status" value="3"/>
</dbReference>
<dbReference type="Pfam" id="PF04577">
    <property type="entry name" value="Glyco_transf_61"/>
    <property type="match status" value="1"/>
</dbReference>
<dbReference type="PANTHER" id="PTHR18952">
    <property type="entry name" value="CARBONIC ANHYDRASE"/>
    <property type="match status" value="1"/>
</dbReference>
<evidence type="ECO:0000313" key="12">
    <source>
        <dbReference type="EMBL" id="OLQ02879.1"/>
    </source>
</evidence>
<comment type="similarity">
    <text evidence="2 8">Belongs to the alpha-carbonic anhydrase family.</text>
</comment>
<keyword evidence="10" id="KW-1133">Transmembrane helix</keyword>
<evidence type="ECO:0000259" key="11">
    <source>
        <dbReference type="PROSITE" id="PS51144"/>
    </source>
</evidence>
<gene>
    <name evidence="12" type="primary">CA14</name>
    <name evidence="12" type="ORF">AK812_SmicGene14215</name>
</gene>
<dbReference type="CDD" id="cd00326">
    <property type="entry name" value="alpha_CA"/>
    <property type="match status" value="1"/>
</dbReference>
<dbReference type="GO" id="GO:0004089">
    <property type="term" value="F:carbonate dehydratase activity"/>
    <property type="evidence" value="ECO:0007669"/>
    <property type="project" value="UniProtKB-UniRule"/>
</dbReference>
<evidence type="ECO:0000256" key="4">
    <source>
        <dbReference type="ARBA" id="ARBA00022723"/>
    </source>
</evidence>